<reference evidence="1 2" key="1">
    <citation type="submission" date="2016-05" db="EMBL/GenBank/DDBJ databases">
        <authorList>
            <person name="Ramsay J.P."/>
        </authorList>
    </citation>
    <scope>NUCLEOTIDE SEQUENCE [LARGE SCALE GENOMIC DNA]</scope>
    <source>
        <strain evidence="1 2">NZP2042</strain>
    </source>
</reference>
<protein>
    <submittedName>
        <fullName evidence="1">Ester cyclase</fullName>
    </submittedName>
</protein>
<dbReference type="Gene3D" id="3.10.450.50">
    <property type="match status" value="1"/>
</dbReference>
<comment type="caution">
    <text evidence="1">The sequence shown here is derived from an EMBL/GenBank/DDBJ whole genome shotgun (WGS) entry which is preliminary data.</text>
</comment>
<dbReference type="AlphaFoldDB" id="A0A6M7U4L5"/>
<accession>A0A6M7U4L5</accession>
<dbReference type="SUPFAM" id="SSF54427">
    <property type="entry name" value="NTF2-like"/>
    <property type="match status" value="1"/>
</dbReference>
<dbReference type="GO" id="GO:0030638">
    <property type="term" value="P:polyketide metabolic process"/>
    <property type="evidence" value="ECO:0007669"/>
    <property type="project" value="InterPro"/>
</dbReference>
<dbReference type="EMBL" id="LYTK01000020">
    <property type="protein sequence ID" value="OBQ62211.1"/>
    <property type="molecule type" value="Genomic_DNA"/>
</dbReference>
<dbReference type="Pfam" id="PF07366">
    <property type="entry name" value="SnoaL"/>
    <property type="match status" value="1"/>
</dbReference>
<name>A0A6M7U4L5_RHILI</name>
<gene>
    <name evidence="1" type="ORF">A8145_21375</name>
</gene>
<sequence length="143" mass="15672">MSADSEDTSENKQVVRKLYDCIQRNDAAGFAQIVAESHTDHSNGRNGPAGFAAAAENIHRAYSDFHIELRTLVASDDLVVAQWHETGVHTGQFFNLKPTNKPFESTGLNMYRVSGGKILDSWISVDPRTIRAQQAAQAALENG</sequence>
<dbReference type="RefSeq" id="WP_065005585.1">
    <property type="nucleotide sequence ID" value="NZ_CP033334.1"/>
</dbReference>
<organism evidence="1 2">
    <name type="scientific">Rhizobium loti</name>
    <name type="common">Mesorhizobium loti</name>
    <dbReference type="NCBI Taxonomy" id="381"/>
    <lineage>
        <taxon>Bacteria</taxon>
        <taxon>Pseudomonadati</taxon>
        <taxon>Pseudomonadota</taxon>
        <taxon>Alphaproteobacteria</taxon>
        <taxon>Hyphomicrobiales</taxon>
        <taxon>Phyllobacteriaceae</taxon>
        <taxon>Mesorhizobium</taxon>
    </lineage>
</organism>
<dbReference type="Proteomes" id="UP000093737">
    <property type="component" value="Unassembled WGS sequence"/>
</dbReference>
<proteinExistence type="predicted"/>
<dbReference type="PANTHER" id="PTHR38436">
    <property type="entry name" value="POLYKETIDE CYCLASE SNOAL-LIKE DOMAIN"/>
    <property type="match status" value="1"/>
</dbReference>
<evidence type="ECO:0000313" key="2">
    <source>
        <dbReference type="Proteomes" id="UP000093737"/>
    </source>
</evidence>
<evidence type="ECO:0000313" key="1">
    <source>
        <dbReference type="EMBL" id="OBQ62211.1"/>
    </source>
</evidence>
<dbReference type="PANTHER" id="PTHR38436:SF1">
    <property type="entry name" value="ESTER CYCLASE"/>
    <property type="match status" value="1"/>
</dbReference>
<dbReference type="InterPro" id="IPR009959">
    <property type="entry name" value="Cyclase_SnoaL-like"/>
</dbReference>
<dbReference type="InterPro" id="IPR032710">
    <property type="entry name" value="NTF2-like_dom_sf"/>
</dbReference>